<dbReference type="EMBL" id="AUWU02000005">
    <property type="protein sequence ID" value="KAH0572819.1"/>
    <property type="molecule type" value="Genomic_DNA"/>
</dbReference>
<evidence type="ECO:0000313" key="2">
    <source>
        <dbReference type="EMBL" id="KAH0572819.1"/>
    </source>
</evidence>
<dbReference type="VEuPathDB" id="GiardiaDB:SS50377_24933"/>
<evidence type="ECO:0000313" key="3">
    <source>
        <dbReference type="Proteomes" id="UP000018208"/>
    </source>
</evidence>
<evidence type="ECO:0000313" key="1">
    <source>
        <dbReference type="EMBL" id="EST43464.1"/>
    </source>
</evidence>
<gene>
    <name evidence="1" type="ORF">SS50377_16828</name>
    <name evidence="2" type="ORF">SS50377_24933</name>
</gene>
<name>V6LRQ4_9EUKA</name>
<sequence>MDILIEQIQDNINLFVDEIKIQLEQYVSKLAIAFADSLKTQIFDGIAERINNTELKLQQKPQSIAQQNTIQTTNFNLLRSEIQDLRFRMKEIGEVNARALIEVSEELERRKDNNGQKQFKELDQRIRQLEWKIEEIKRNGK</sequence>
<reference evidence="2" key="2">
    <citation type="submission" date="2020-12" db="EMBL/GenBank/DDBJ databases">
        <title>New Spironucleus salmonicida genome in near-complete chromosomes.</title>
        <authorList>
            <person name="Xu F."/>
            <person name="Kurt Z."/>
            <person name="Jimenez-Gonzalez A."/>
            <person name="Astvaldsson A."/>
            <person name="Andersson J.O."/>
            <person name="Svard S.G."/>
        </authorList>
    </citation>
    <scope>NUCLEOTIDE SEQUENCE</scope>
    <source>
        <strain evidence="2">ATCC 50377</strain>
    </source>
</reference>
<protein>
    <submittedName>
        <fullName evidence="1">Uncharacterized protein</fullName>
    </submittedName>
</protein>
<dbReference type="Proteomes" id="UP000018208">
    <property type="component" value="Unassembled WGS sequence"/>
</dbReference>
<reference evidence="1 2" key="1">
    <citation type="journal article" date="2014" name="PLoS Genet.">
        <title>The Genome of Spironucleus salmonicida Highlights a Fish Pathogen Adapted to Fluctuating Environments.</title>
        <authorList>
            <person name="Xu F."/>
            <person name="Jerlstrom-Hultqvist J."/>
            <person name="Einarsson E."/>
            <person name="Astvaldsson A."/>
            <person name="Svard S.G."/>
            <person name="Andersson J.O."/>
        </authorList>
    </citation>
    <scope>NUCLEOTIDE SEQUENCE</scope>
    <source>
        <strain evidence="2">ATCC 50377</strain>
    </source>
</reference>
<keyword evidence="3" id="KW-1185">Reference proteome</keyword>
<dbReference type="EMBL" id="KI546136">
    <property type="protein sequence ID" value="EST43464.1"/>
    <property type="molecule type" value="Genomic_DNA"/>
</dbReference>
<proteinExistence type="predicted"/>
<accession>V6LRQ4</accession>
<organism evidence="1">
    <name type="scientific">Spironucleus salmonicida</name>
    <dbReference type="NCBI Taxonomy" id="348837"/>
    <lineage>
        <taxon>Eukaryota</taxon>
        <taxon>Metamonada</taxon>
        <taxon>Diplomonadida</taxon>
        <taxon>Hexamitidae</taxon>
        <taxon>Hexamitinae</taxon>
        <taxon>Spironucleus</taxon>
    </lineage>
</organism>
<dbReference type="AlphaFoldDB" id="V6LRQ4"/>